<name>A0ABS5ER28_9PROT</name>
<dbReference type="PIRSF" id="PIRSF017082">
    <property type="entry name" value="YflP"/>
    <property type="match status" value="1"/>
</dbReference>
<accession>A0ABS5ER28</accession>
<dbReference type="EMBL" id="JAAGBB010000001">
    <property type="protein sequence ID" value="MBR0662725.1"/>
    <property type="molecule type" value="Genomic_DNA"/>
</dbReference>
<proteinExistence type="inferred from homology"/>
<keyword evidence="4" id="KW-1185">Reference proteome</keyword>
<evidence type="ECO:0000256" key="1">
    <source>
        <dbReference type="ARBA" id="ARBA00006987"/>
    </source>
</evidence>
<protein>
    <submittedName>
        <fullName evidence="3">Tripartite tricarboxylate transporter substrate binding protein</fullName>
    </submittedName>
</protein>
<comment type="caution">
    <text evidence="3">The sequence shown here is derived from an EMBL/GenBank/DDBJ whole genome shotgun (WGS) entry which is preliminary data.</text>
</comment>
<dbReference type="PANTHER" id="PTHR42928">
    <property type="entry name" value="TRICARBOXYLATE-BINDING PROTEIN"/>
    <property type="match status" value="1"/>
</dbReference>
<evidence type="ECO:0000256" key="2">
    <source>
        <dbReference type="SAM" id="SignalP"/>
    </source>
</evidence>
<dbReference type="InterPro" id="IPR042100">
    <property type="entry name" value="Bug_dom1"/>
</dbReference>
<dbReference type="PANTHER" id="PTHR42928:SF5">
    <property type="entry name" value="BLR1237 PROTEIN"/>
    <property type="match status" value="1"/>
</dbReference>
<dbReference type="Gene3D" id="3.40.190.150">
    <property type="entry name" value="Bordetella uptake gene, domain 1"/>
    <property type="match status" value="1"/>
</dbReference>
<dbReference type="Proteomes" id="UP001196870">
    <property type="component" value="Unassembled WGS sequence"/>
</dbReference>
<comment type="similarity">
    <text evidence="1">Belongs to the UPF0065 (bug) family.</text>
</comment>
<dbReference type="InterPro" id="IPR005064">
    <property type="entry name" value="BUG"/>
</dbReference>
<dbReference type="Gene3D" id="3.40.190.10">
    <property type="entry name" value="Periplasmic binding protein-like II"/>
    <property type="match status" value="1"/>
</dbReference>
<gene>
    <name evidence="3" type="ORF">GXW71_00015</name>
</gene>
<feature type="signal peptide" evidence="2">
    <location>
        <begin position="1"/>
        <end position="23"/>
    </location>
</feature>
<dbReference type="CDD" id="cd13578">
    <property type="entry name" value="PBP2_Bug27"/>
    <property type="match status" value="1"/>
</dbReference>
<dbReference type="RefSeq" id="WP_211850217.1">
    <property type="nucleotide sequence ID" value="NZ_JAAGBB010000001.1"/>
</dbReference>
<dbReference type="Pfam" id="PF03401">
    <property type="entry name" value="TctC"/>
    <property type="match status" value="1"/>
</dbReference>
<organism evidence="3 4">
    <name type="scientific">Plastoroseomonas hellenica</name>
    <dbReference type="NCBI Taxonomy" id="2687306"/>
    <lineage>
        <taxon>Bacteria</taxon>
        <taxon>Pseudomonadati</taxon>
        <taxon>Pseudomonadota</taxon>
        <taxon>Alphaproteobacteria</taxon>
        <taxon>Acetobacterales</taxon>
        <taxon>Acetobacteraceae</taxon>
        <taxon>Plastoroseomonas</taxon>
    </lineage>
</organism>
<feature type="chain" id="PRO_5045521239" evidence="2">
    <location>
        <begin position="24"/>
        <end position="323"/>
    </location>
</feature>
<reference evidence="4" key="1">
    <citation type="journal article" date="2021" name="Syst. Appl. Microbiol.">
        <title>Roseomonas hellenica sp. nov., isolated from roots of wild-growing Alkanna tinctoria.</title>
        <authorList>
            <person name="Rat A."/>
            <person name="Naranjo H.D."/>
            <person name="Lebbe L."/>
            <person name="Cnockaert M."/>
            <person name="Krigas N."/>
            <person name="Grigoriadou K."/>
            <person name="Maloupa E."/>
            <person name="Willems A."/>
        </authorList>
    </citation>
    <scope>NUCLEOTIDE SEQUENCE [LARGE SCALE GENOMIC DNA]</scope>
    <source>
        <strain evidence="4">LMG 31523</strain>
    </source>
</reference>
<evidence type="ECO:0000313" key="4">
    <source>
        <dbReference type="Proteomes" id="UP001196870"/>
    </source>
</evidence>
<dbReference type="SUPFAM" id="SSF53850">
    <property type="entry name" value="Periplasmic binding protein-like II"/>
    <property type="match status" value="1"/>
</dbReference>
<keyword evidence="2" id="KW-0732">Signal</keyword>
<evidence type="ECO:0000313" key="3">
    <source>
        <dbReference type="EMBL" id="MBR0662725.1"/>
    </source>
</evidence>
<sequence length="323" mass="33999">MTDRRSLLLAGLAAGILPRAASAQGEWPARPVTMVTGYAPGGVTDLATRAIAERIQRELGQPIVVDPKPGGATSVSATQVAQSRPDGHTLLMGTTSLAINPALQPGLTPRDPRQELAPVGMAYRTPFVLHLHPDVPARSTAELIAYAKANPGRLNFGSSGTGAVNHLCLEMFRREAGIDVVHIPYRGGAPALIDLRAGRIQGMFAAVLEALPVVREGATRAIAISSKDRLPLLPDVPPVAETLAGFDGVFWQGLFAPVGTPQPVLDRLGAVLRVATEDAGLRARLAEQGVALQTGDAAFLARLLATETESWGRLIRDAGIRPE</sequence>